<sequence length="213" mass="24391">MKKVFLFDLDGVIFDTEHQYSALWQTLGSKYLPGVDGFENKIKGQTLEQIFETYFPGMKEVQTSIIEEINSLEKNMNYTYIPGFEHFIENLRSKGFHAAVVTSSNLPKMEQVYIQHPEFIDYFDRIFTSEDFTESKPHPQCYLMSADYFKVTPEECIGFEDSINGLKSVRAAGMTAVALETTNSRKEIAPLADLVIPHYKGLEFDDILKLIPS</sequence>
<dbReference type="EMBL" id="JAERMS010000035">
    <property type="protein sequence ID" value="MBO1364049.1"/>
    <property type="molecule type" value="Genomic_DNA"/>
</dbReference>
<dbReference type="InterPro" id="IPR023198">
    <property type="entry name" value="PGP-like_dom2"/>
</dbReference>
<dbReference type="SFLD" id="SFLDG01129">
    <property type="entry name" value="C1.5:_HAD__Beta-PGM__Phosphata"/>
    <property type="match status" value="1"/>
</dbReference>
<dbReference type="RefSeq" id="WP_107580770.1">
    <property type="nucleotide sequence ID" value="NZ_JAERMS010000035.1"/>
</dbReference>
<dbReference type="SFLD" id="SFLDS00003">
    <property type="entry name" value="Haloacid_Dehalogenase"/>
    <property type="match status" value="1"/>
</dbReference>
<organism evidence="1 2">
    <name type="scientific">Prevotella illustrans</name>
    <dbReference type="NCBI Taxonomy" id="2800387"/>
    <lineage>
        <taxon>Bacteria</taxon>
        <taxon>Pseudomonadati</taxon>
        <taxon>Bacteroidota</taxon>
        <taxon>Bacteroidia</taxon>
        <taxon>Bacteroidales</taxon>
        <taxon>Prevotellaceae</taxon>
        <taxon>Prevotella</taxon>
    </lineage>
</organism>
<dbReference type="InterPro" id="IPR006439">
    <property type="entry name" value="HAD-SF_hydro_IA"/>
</dbReference>
<evidence type="ECO:0000313" key="1">
    <source>
        <dbReference type="EMBL" id="MBO1364049.1"/>
    </source>
</evidence>
<dbReference type="Gene3D" id="1.10.150.240">
    <property type="entry name" value="Putative phosphatase, domain 2"/>
    <property type="match status" value="1"/>
</dbReference>
<name>A0ABS3M7D5_9BACT</name>
<protein>
    <submittedName>
        <fullName evidence="1">HAD family phosphatase</fullName>
    </submittedName>
</protein>
<dbReference type="Gene3D" id="3.40.50.1000">
    <property type="entry name" value="HAD superfamily/HAD-like"/>
    <property type="match status" value="1"/>
</dbReference>
<dbReference type="Pfam" id="PF13419">
    <property type="entry name" value="HAD_2"/>
    <property type="match status" value="1"/>
</dbReference>
<evidence type="ECO:0000313" key="2">
    <source>
        <dbReference type="Proteomes" id="UP000664265"/>
    </source>
</evidence>
<accession>A0ABS3M7D5</accession>
<dbReference type="InterPro" id="IPR041492">
    <property type="entry name" value="HAD_2"/>
</dbReference>
<dbReference type="NCBIfam" id="TIGR01509">
    <property type="entry name" value="HAD-SF-IA-v3"/>
    <property type="match status" value="1"/>
</dbReference>
<dbReference type="PRINTS" id="PR00413">
    <property type="entry name" value="HADHALOGNASE"/>
</dbReference>
<dbReference type="SUPFAM" id="SSF56784">
    <property type="entry name" value="HAD-like"/>
    <property type="match status" value="1"/>
</dbReference>
<comment type="caution">
    <text evidence="1">The sequence shown here is derived from an EMBL/GenBank/DDBJ whole genome shotgun (WGS) entry which is preliminary data.</text>
</comment>
<dbReference type="PANTHER" id="PTHR18901:SF38">
    <property type="entry name" value="PSEUDOURIDINE-5'-PHOSPHATASE"/>
    <property type="match status" value="1"/>
</dbReference>
<keyword evidence="2" id="KW-1185">Reference proteome</keyword>
<reference evidence="1 2" key="1">
    <citation type="submission" date="2021-01" db="EMBL/GenBank/DDBJ databases">
        <title>Prevotella A2931 sp. nov.</title>
        <authorList>
            <person name="Buhl M."/>
            <person name="Oberhettinger P."/>
        </authorList>
    </citation>
    <scope>NUCLEOTIDE SEQUENCE [LARGE SCALE GENOMIC DNA]</scope>
    <source>
        <strain evidence="1 2">A2931</strain>
    </source>
</reference>
<gene>
    <name evidence="1" type="ORF">JHU38_09755</name>
</gene>
<dbReference type="InterPro" id="IPR036412">
    <property type="entry name" value="HAD-like_sf"/>
</dbReference>
<dbReference type="PANTHER" id="PTHR18901">
    <property type="entry name" value="2-DEOXYGLUCOSE-6-PHOSPHATE PHOSPHATASE 2"/>
    <property type="match status" value="1"/>
</dbReference>
<proteinExistence type="predicted"/>
<dbReference type="InterPro" id="IPR023214">
    <property type="entry name" value="HAD_sf"/>
</dbReference>
<dbReference type="Proteomes" id="UP000664265">
    <property type="component" value="Unassembled WGS sequence"/>
</dbReference>